<comment type="similarity">
    <text evidence="1">Belongs to the SCO1/2 family.</text>
</comment>
<dbReference type="PANTHER" id="PTHR12151">
    <property type="entry name" value="ELECTRON TRANSPORT PROTIN SCO1/SENC FAMILY MEMBER"/>
    <property type="match status" value="1"/>
</dbReference>
<dbReference type="RefSeq" id="WP_187777122.1">
    <property type="nucleotide sequence ID" value="NZ_JACTUZ010000006.1"/>
</dbReference>
<keyword evidence="3" id="KW-1185">Reference proteome</keyword>
<dbReference type="SUPFAM" id="SSF52833">
    <property type="entry name" value="Thioredoxin-like"/>
    <property type="match status" value="1"/>
</dbReference>
<gene>
    <name evidence="2" type="ORF">IBL25_03220</name>
</gene>
<proteinExistence type="inferred from homology"/>
<comment type="caution">
    <text evidence="2">The sequence shown here is derived from an EMBL/GenBank/DDBJ whole genome shotgun (WGS) entry which is preliminary data.</text>
</comment>
<protein>
    <submittedName>
        <fullName evidence="2">SCO family protein</fullName>
    </submittedName>
</protein>
<dbReference type="Proteomes" id="UP000603940">
    <property type="component" value="Unassembled WGS sequence"/>
</dbReference>
<reference evidence="2 3" key="1">
    <citation type="journal article" date="2009" name="Int. J. Syst. Evol. Microbiol.">
        <title>Transfer of Teichococcus ludipueritiae and Muricoccus roseus to the genus Roseomonas, as Roseomonas ludipueritiae comb. nov. and Roseomonas rosea comb. nov., respectively, and emended description of the genus Roseomonas.</title>
        <authorList>
            <person name="Sanchez-Porro C."/>
            <person name="Gallego V."/>
            <person name="Busse H.J."/>
            <person name="Kampfer P."/>
            <person name="Ventosa A."/>
        </authorList>
    </citation>
    <scope>NUCLEOTIDE SEQUENCE [LARGE SCALE GENOMIC DNA]</scope>
    <source>
        <strain evidence="2 3">DSM 14915</strain>
    </source>
</reference>
<evidence type="ECO:0000313" key="3">
    <source>
        <dbReference type="Proteomes" id="UP000603940"/>
    </source>
</evidence>
<dbReference type="InterPro" id="IPR003782">
    <property type="entry name" value="SCO1/SenC"/>
</dbReference>
<dbReference type="CDD" id="cd02968">
    <property type="entry name" value="SCO"/>
    <property type="match status" value="1"/>
</dbReference>
<dbReference type="Gene3D" id="3.40.30.10">
    <property type="entry name" value="Glutaredoxin"/>
    <property type="match status" value="1"/>
</dbReference>
<dbReference type="PANTHER" id="PTHR12151:SF25">
    <property type="entry name" value="LINALOOL DEHYDRATASE_ISOMERASE DOMAIN-CONTAINING PROTEIN"/>
    <property type="match status" value="1"/>
</dbReference>
<dbReference type="Pfam" id="PF02630">
    <property type="entry name" value="SCO1-SenC"/>
    <property type="match status" value="1"/>
</dbReference>
<dbReference type="EMBL" id="JACTUZ010000006">
    <property type="protein sequence ID" value="MBC9175955.1"/>
    <property type="molecule type" value="Genomic_DNA"/>
</dbReference>
<accession>A0ABR7R2H5</accession>
<sequence>MNRRTLLVALGVGIPAGSALGWGLSEWMLRARRASAPRSSGMQQPIGSPFALVDHTGQRVTDATYAGRVRLVFFGFTHCPDVCPTGLGYIAEALDGLSPQEAAAVRPLFISVDAGRDSPELLASYVANFHPALIGLTGTEEEVAGAAKAFRSYYSKVPTGGDSYVMEHTASIYLIGPEGTLRGFLDTHEPLPTAVAKIRLALGDTAPGSTKGEARS</sequence>
<evidence type="ECO:0000313" key="2">
    <source>
        <dbReference type="EMBL" id="MBC9175955.1"/>
    </source>
</evidence>
<dbReference type="InterPro" id="IPR036249">
    <property type="entry name" value="Thioredoxin-like_sf"/>
</dbReference>
<organism evidence="2 3">
    <name type="scientific">Pseudoroseomonas ludipueritiae</name>
    <dbReference type="NCBI Taxonomy" id="198093"/>
    <lineage>
        <taxon>Bacteria</taxon>
        <taxon>Pseudomonadati</taxon>
        <taxon>Pseudomonadota</taxon>
        <taxon>Alphaproteobacteria</taxon>
        <taxon>Acetobacterales</taxon>
        <taxon>Acetobacteraceae</taxon>
        <taxon>Pseudoroseomonas</taxon>
    </lineage>
</organism>
<evidence type="ECO:0000256" key="1">
    <source>
        <dbReference type="ARBA" id="ARBA00010996"/>
    </source>
</evidence>
<name>A0ABR7R2H5_9PROT</name>